<accession>A0A1H2ZB36</accession>
<comment type="caution">
    <text evidence="12">The sequence shown here is derived from an EMBL/GenBank/DDBJ whole genome shotgun (WGS) entry which is preliminary data.</text>
</comment>
<dbReference type="HAMAP" id="MF_00109">
    <property type="entry name" value="Shikimate_kinase"/>
    <property type="match status" value="1"/>
</dbReference>
<evidence type="ECO:0000313" key="12">
    <source>
        <dbReference type="EMBL" id="SDX14054.1"/>
    </source>
</evidence>
<comment type="similarity">
    <text evidence="2 11">Belongs to the shikimate kinase family.</text>
</comment>
<evidence type="ECO:0000256" key="6">
    <source>
        <dbReference type="ARBA" id="ARBA00022741"/>
    </source>
</evidence>
<keyword evidence="6 11" id="KW-0547">Nucleotide-binding</keyword>
<feature type="binding site" evidence="11">
    <location>
        <position position="33"/>
    </location>
    <ligand>
        <name>substrate</name>
    </ligand>
</feature>
<proteinExistence type="inferred from homology"/>
<comment type="catalytic activity">
    <reaction evidence="10 11">
        <text>shikimate + ATP = 3-phosphoshikimate + ADP + H(+)</text>
        <dbReference type="Rhea" id="RHEA:13121"/>
        <dbReference type="ChEBI" id="CHEBI:15378"/>
        <dbReference type="ChEBI" id="CHEBI:30616"/>
        <dbReference type="ChEBI" id="CHEBI:36208"/>
        <dbReference type="ChEBI" id="CHEBI:145989"/>
        <dbReference type="ChEBI" id="CHEBI:456216"/>
        <dbReference type="EC" id="2.7.1.71"/>
    </reaction>
</comment>
<dbReference type="GO" id="GO:0000287">
    <property type="term" value="F:magnesium ion binding"/>
    <property type="evidence" value="ECO:0007669"/>
    <property type="project" value="UniProtKB-UniRule"/>
</dbReference>
<name>A0A1H2ZB36_ACIFE</name>
<comment type="cofactor">
    <cofactor evidence="11">
        <name>Mg(2+)</name>
        <dbReference type="ChEBI" id="CHEBI:18420"/>
    </cofactor>
    <text evidence="11">Binds 1 Mg(2+) ion per subunit.</text>
</comment>
<dbReference type="RefSeq" id="WP_074707228.1">
    <property type="nucleotide sequence ID" value="NZ_FNOP01000014.1"/>
</dbReference>
<feature type="binding site" evidence="11">
    <location>
        <position position="132"/>
    </location>
    <ligand>
        <name>substrate</name>
    </ligand>
</feature>
<dbReference type="InterPro" id="IPR023000">
    <property type="entry name" value="Shikimate_kinase_CS"/>
</dbReference>
<comment type="pathway">
    <text evidence="1 11">Metabolic intermediate biosynthesis; chorismate biosynthesis; chorismate from D-erythrose 4-phosphate and phosphoenolpyruvate: step 5/7.</text>
</comment>
<dbReference type="AlphaFoldDB" id="A0A1H2ZB36"/>
<dbReference type="GO" id="GO:0005829">
    <property type="term" value="C:cytosol"/>
    <property type="evidence" value="ECO:0007669"/>
    <property type="project" value="TreeGrafter"/>
</dbReference>
<dbReference type="GO" id="GO:0008652">
    <property type="term" value="P:amino acid biosynthetic process"/>
    <property type="evidence" value="ECO:0007669"/>
    <property type="project" value="UniProtKB-KW"/>
</dbReference>
<dbReference type="InterPro" id="IPR000623">
    <property type="entry name" value="Shikimate_kinase/TSH1"/>
</dbReference>
<dbReference type="CDD" id="cd00464">
    <property type="entry name" value="SK"/>
    <property type="match status" value="1"/>
</dbReference>
<dbReference type="EC" id="2.7.1.71" evidence="3 11"/>
<evidence type="ECO:0000256" key="4">
    <source>
        <dbReference type="ARBA" id="ARBA00022605"/>
    </source>
</evidence>
<evidence type="ECO:0000256" key="3">
    <source>
        <dbReference type="ARBA" id="ARBA00012154"/>
    </source>
</evidence>
<evidence type="ECO:0000256" key="5">
    <source>
        <dbReference type="ARBA" id="ARBA00022679"/>
    </source>
</evidence>
<dbReference type="InterPro" id="IPR031322">
    <property type="entry name" value="Shikimate/glucono_kinase"/>
</dbReference>
<evidence type="ECO:0000256" key="7">
    <source>
        <dbReference type="ARBA" id="ARBA00022777"/>
    </source>
</evidence>
<keyword evidence="7 11" id="KW-0418">Kinase</keyword>
<feature type="binding site" evidence="11">
    <location>
        <position position="56"/>
    </location>
    <ligand>
        <name>substrate</name>
    </ligand>
</feature>
<sequence length="166" mass="18325">MANIVLIGMPGAGKTTIGKKLSKVLGRPVIDADDVVVQQTGRTIKSLFQEGENIFRDAETAAIRSLAAKDGIIISCGGGVVKRPENMAYLQETGKIFFLNRDLAAIAGCVDKVSRPLLNSAEDRLTQLYRERMPLYLKYCDYAIPVDEDFDKTTKYIIDLIRKLGI</sequence>
<keyword evidence="8 11" id="KW-0067">ATP-binding</keyword>
<evidence type="ECO:0000256" key="9">
    <source>
        <dbReference type="ARBA" id="ARBA00023141"/>
    </source>
</evidence>
<feature type="binding site" evidence="11">
    <location>
        <position position="78"/>
    </location>
    <ligand>
        <name>substrate</name>
    </ligand>
</feature>
<keyword evidence="9 11" id="KW-0057">Aromatic amino acid biosynthesis</keyword>
<feature type="binding site" evidence="11">
    <location>
        <position position="115"/>
    </location>
    <ligand>
        <name>ATP</name>
        <dbReference type="ChEBI" id="CHEBI:30616"/>
    </ligand>
</feature>
<keyword evidence="11" id="KW-0963">Cytoplasm</keyword>
<evidence type="ECO:0000256" key="10">
    <source>
        <dbReference type="ARBA" id="ARBA00048567"/>
    </source>
</evidence>
<dbReference type="EMBL" id="FNOP01000014">
    <property type="protein sequence ID" value="SDX14054.1"/>
    <property type="molecule type" value="Genomic_DNA"/>
</dbReference>
<feature type="binding site" evidence="11">
    <location>
        <begin position="11"/>
        <end position="16"/>
    </location>
    <ligand>
        <name>ATP</name>
        <dbReference type="ChEBI" id="CHEBI:30616"/>
    </ligand>
</feature>
<reference evidence="12 13" key="1">
    <citation type="submission" date="2016-10" db="EMBL/GenBank/DDBJ databases">
        <authorList>
            <person name="Varghese N."/>
            <person name="Submissions S."/>
        </authorList>
    </citation>
    <scope>NUCLEOTIDE SEQUENCE [LARGE SCALE GENOMIC DNA]</scope>
    <source>
        <strain evidence="12 13">WCC6</strain>
    </source>
</reference>
<comment type="subunit">
    <text evidence="11">Monomer.</text>
</comment>
<dbReference type="PANTHER" id="PTHR21087">
    <property type="entry name" value="SHIKIMATE KINASE"/>
    <property type="match status" value="1"/>
</dbReference>
<protein>
    <recommendedName>
        <fullName evidence="3 11">Shikimate kinase</fullName>
        <shortName evidence="11">SK</shortName>
        <ecNumber evidence="3 11">2.7.1.71</ecNumber>
    </recommendedName>
</protein>
<dbReference type="Gene3D" id="3.40.50.300">
    <property type="entry name" value="P-loop containing nucleotide triphosphate hydrolases"/>
    <property type="match status" value="1"/>
</dbReference>
<keyword evidence="11" id="KW-0479">Metal-binding</keyword>
<dbReference type="GO" id="GO:0004765">
    <property type="term" value="F:shikimate kinase activity"/>
    <property type="evidence" value="ECO:0007669"/>
    <property type="project" value="UniProtKB-UniRule"/>
</dbReference>
<evidence type="ECO:0000256" key="11">
    <source>
        <dbReference type="HAMAP-Rule" id="MF_00109"/>
    </source>
</evidence>
<dbReference type="InterPro" id="IPR027417">
    <property type="entry name" value="P-loop_NTPase"/>
</dbReference>
<evidence type="ECO:0000256" key="8">
    <source>
        <dbReference type="ARBA" id="ARBA00022840"/>
    </source>
</evidence>
<keyword evidence="4 11" id="KW-0028">Amino-acid biosynthesis</keyword>
<organism evidence="12 13">
    <name type="scientific">Acidaminococcus fermentans</name>
    <dbReference type="NCBI Taxonomy" id="905"/>
    <lineage>
        <taxon>Bacteria</taxon>
        <taxon>Bacillati</taxon>
        <taxon>Bacillota</taxon>
        <taxon>Negativicutes</taxon>
        <taxon>Acidaminococcales</taxon>
        <taxon>Acidaminococcaceae</taxon>
        <taxon>Acidaminococcus</taxon>
    </lineage>
</organism>
<keyword evidence="5 11" id="KW-0808">Transferase</keyword>
<evidence type="ECO:0000256" key="1">
    <source>
        <dbReference type="ARBA" id="ARBA00004842"/>
    </source>
</evidence>
<feature type="binding site" evidence="11">
    <location>
        <position position="15"/>
    </location>
    <ligand>
        <name>Mg(2+)</name>
        <dbReference type="ChEBI" id="CHEBI:18420"/>
    </ligand>
</feature>
<comment type="function">
    <text evidence="11">Catalyzes the specific phosphorylation of the 3-hydroxyl group of shikimic acid using ATP as a cosubstrate.</text>
</comment>
<evidence type="ECO:0000313" key="13">
    <source>
        <dbReference type="Proteomes" id="UP000182379"/>
    </source>
</evidence>
<dbReference type="GO" id="GO:0005524">
    <property type="term" value="F:ATP binding"/>
    <property type="evidence" value="ECO:0007669"/>
    <property type="project" value="UniProtKB-UniRule"/>
</dbReference>
<dbReference type="PANTHER" id="PTHR21087:SF16">
    <property type="entry name" value="SHIKIMATE KINASE 1, CHLOROPLASTIC"/>
    <property type="match status" value="1"/>
</dbReference>
<dbReference type="UniPathway" id="UPA00053">
    <property type="reaction ID" value="UER00088"/>
</dbReference>
<dbReference type="PRINTS" id="PR01100">
    <property type="entry name" value="SHIKIMTKNASE"/>
</dbReference>
<comment type="subcellular location">
    <subcellularLocation>
        <location evidence="11">Cytoplasm</location>
    </subcellularLocation>
</comment>
<dbReference type="GO" id="GO:0009073">
    <property type="term" value="P:aromatic amino acid family biosynthetic process"/>
    <property type="evidence" value="ECO:0007669"/>
    <property type="project" value="UniProtKB-KW"/>
</dbReference>
<dbReference type="SUPFAM" id="SSF52540">
    <property type="entry name" value="P-loop containing nucleoside triphosphate hydrolases"/>
    <property type="match status" value="1"/>
</dbReference>
<gene>
    <name evidence="11" type="primary">aroK</name>
    <name evidence="12" type="ORF">SAMN05216495_1146</name>
</gene>
<comment type="caution">
    <text evidence="11">Lacks conserved residue(s) required for the propagation of feature annotation.</text>
</comment>
<dbReference type="Proteomes" id="UP000182379">
    <property type="component" value="Unassembled WGS sequence"/>
</dbReference>
<keyword evidence="11" id="KW-0460">Magnesium</keyword>
<dbReference type="GO" id="GO:0009423">
    <property type="term" value="P:chorismate biosynthetic process"/>
    <property type="evidence" value="ECO:0007669"/>
    <property type="project" value="UniProtKB-UniRule"/>
</dbReference>
<dbReference type="PROSITE" id="PS01128">
    <property type="entry name" value="SHIKIMATE_KINASE"/>
    <property type="match status" value="1"/>
</dbReference>
<dbReference type="Pfam" id="PF01202">
    <property type="entry name" value="SKI"/>
    <property type="match status" value="1"/>
</dbReference>
<evidence type="ECO:0000256" key="2">
    <source>
        <dbReference type="ARBA" id="ARBA00006997"/>
    </source>
</evidence>